<dbReference type="Gramene" id="C.cajan_03820.t">
    <property type="protein sequence ID" value="C.cajan_03820.t"/>
    <property type="gene ID" value="C.cajan_03820"/>
</dbReference>
<protein>
    <submittedName>
        <fullName evidence="2">Uncharacterized protein</fullName>
    </submittedName>
</protein>
<dbReference type="Proteomes" id="UP000075243">
    <property type="component" value="Chromosome 11"/>
</dbReference>
<evidence type="ECO:0000313" key="2">
    <source>
        <dbReference type="EMBL" id="KYP57636.1"/>
    </source>
</evidence>
<keyword evidence="1" id="KW-1133">Transmembrane helix</keyword>
<keyword evidence="1" id="KW-0472">Membrane</keyword>
<dbReference type="AlphaFoldDB" id="A0A151SS36"/>
<evidence type="ECO:0000313" key="3">
    <source>
        <dbReference type="Proteomes" id="UP000075243"/>
    </source>
</evidence>
<reference evidence="2 3" key="1">
    <citation type="journal article" date="2012" name="Nat. Biotechnol.">
        <title>Draft genome sequence of pigeonpea (Cajanus cajan), an orphan legume crop of resource-poor farmers.</title>
        <authorList>
            <person name="Varshney R.K."/>
            <person name="Chen W."/>
            <person name="Li Y."/>
            <person name="Bharti A.K."/>
            <person name="Saxena R.K."/>
            <person name="Schlueter J.A."/>
            <person name="Donoghue M.T."/>
            <person name="Azam S."/>
            <person name="Fan G."/>
            <person name="Whaley A.M."/>
            <person name="Farmer A.D."/>
            <person name="Sheridan J."/>
            <person name="Iwata A."/>
            <person name="Tuteja R."/>
            <person name="Penmetsa R.V."/>
            <person name="Wu W."/>
            <person name="Upadhyaya H.D."/>
            <person name="Yang S.P."/>
            <person name="Shah T."/>
            <person name="Saxena K.B."/>
            <person name="Michael T."/>
            <person name="McCombie W.R."/>
            <person name="Yang B."/>
            <person name="Zhang G."/>
            <person name="Yang H."/>
            <person name="Wang J."/>
            <person name="Spillane C."/>
            <person name="Cook D.R."/>
            <person name="May G.D."/>
            <person name="Xu X."/>
            <person name="Jackson S.A."/>
        </authorList>
    </citation>
    <scope>NUCLEOTIDE SEQUENCE [LARGE SCALE GENOMIC DNA]</scope>
    <source>
        <strain evidence="3">cv. Asha</strain>
    </source>
</reference>
<dbReference type="EMBL" id="CM003613">
    <property type="protein sequence ID" value="KYP57636.1"/>
    <property type="molecule type" value="Genomic_DNA"/>
</dbReference>
<gene>
    <name evidence="2" type="ORF">KK1_003901</name>
</gene>
<accession>A0A151SS36</accession>
<proteinExistence type="predicted"/>
<keyword evidence="1" id="KW-0812">Transmembrane</keyword>
<organism evidence="2 3">
    <name type="scientific">Cajanus cajan</name>
    <name type="common">Pigeon pea</name>
    <name type="synonym">Cajanus indicus</name>
    <dbReference type="NCBI Taxonomy" id="3821"/>
    <lineage>
        <taxon>Eukaryota</taxon>
        <taxon>Viridiplantae</taxon>
        <taxon>Streptophyta</taxon>
        <taxon>Embryophyta</taxon>
        <taxon>Tracheophyta</taxon>
        <taxon>Spermatophyta</taxon>
        <taxon>Magnoliopsida</taxon>
        <taxon>eudicotyledons</taxon>
        <taxon>Gunneridae</taxon>
        <taxon>Pentapetalae</taxon>
        <taxon>rosids</taxon>
        <taxon>fabids</taxon>
        <taxon>Fabales</taxon>
        <taxon>Fabaceae</taxon>
        <taxon>Papilionoideae</taxon>
        <taxon>50 kb inversion clade</taxon>
        <taxon>NPAAA clade</taxon>
        <taxon>indigoferoid/millettioid clade</taxon>
        <taxon>Phaseoleae</taxon>
        <taxon>Cajanus</taxon>
    </lineage>
</organism>
<keyword evidence="3" id="KW-1185">Reference proteome</keyword>
<sequence>MKIEPNGDIDRFKAQLVAKGSTQIFCLDYGDTLSLVAKITFVHLFLAMTAWGNLISWRSKKQTIVVRSNAKAEY</sequence>
<feature type="transmembrane region" description="Helical" evidence="1">
    <location>
        <begin position="35"/>
        <end position="54"/>
    </location>
</feature>
<evidence type="ECO:0000256" key="1">
    <source>
        <dbReference type="SAM" id="Phobius"/>
    </source>
</evidence>
<name>A0A151SS36_CAJCA</name>